<dbReference type="PROSITE" id="PS50294">
    <property type="entry name" value="WD_REPEATS_REGION"/>
    <property type="match status" value="3"/>
</dbReference>
<proteinExistence type="predicted"/>
<feature type="repeat" description="WD" evidence="3">
    <location>
        <begin position="124"/>
        <end position="165"/>
    </location>
</feature>
<reference evidence="4 5" key="1">
    <citation type="journal article" date="2016" name="Nat. Commun.">
        <title>Extremotolerant tardigrade genome and improved radiotolerance of human cultured cells by tardigrade-unique protein.</title>
        <authorList>
            <person name="Hashimoto T."/>
            <person name="Horikawa D.D."/>
            <person name="Saito Y."/>
            <person name="Kuwahara H."/>
            <person name="Kozuka-Hata H."/>
            <person name="Shin-I T."/>
            <person name="Minakuchi Y."/>
            <person name="Ohishi K."/>
            <person name="Motoyama A."/>
            <person name="Aizu T."/>
            <person name="Enomoto A."/>
            <person name="Kondo K."/>
            <person name="Tanaka S."/>
            <person name="Hara Y."/>
            <person name="Koshikawa S."/>
            <person name="Sagara H."/>
            <person name="Miura T."/>
            <person name="Yokobori S."/>
            <person name="Miyagawa K."/>
            <person name="Suzuki Y."/>
            <person name="Kubo T."/>
            <person name="Oyama M."/>
            <person name="Kohara Y."/>
            <person name="Fujiyama A."/>
            <person name="Arakawa K."/>
            <person name="Katayama T."/>
            <person name="Toyoda A."/>
            <person name="Kunieda T."/>
        </authorList>
    </citation>
    <scope>NUCLEOTIDE SEQUENCE [LARGE SCALE GENOMIC DNA]</scope>
    <source>
        <strain evidence="4 5">YOKOZUNA-1</strain>
    </source>
</reference>
<dbReference type="OrthoDB" id="538223at2759"/>
<dbReference type="InterPro" id="IPR019775">
    <property type="entry name" value="WD40_repeat_CS"/>
</dbReference>
<dbReference type="GO" id="GO:1990234">
    <property type="term" value="C:transferase complex"/>
    <property type="evidence" value="ECO:0007669"/>
    <property type="project" value="UniProtKB-ARBA"/>
</dbReference>
<comment type="caution">
    <text evidence="4">The sequence shown here is derived from an EMBL/GenBank/DDBJ whole genome shotgun (WGS) entry which is preliminary data.</text>
</comment>
<organism evidence="4 5">
    <name type="scientific">Ramazzottius varieornatus</name>
    <name type="common">Water bear</name>
    <name type="synonym">Tardigrade</name>
    <dbReference type="NCBI Taxonomy" id="947166"/>
    <lineage>
        <taxon>Eukaryota</taxon>
        <taxon>Metazoa</taxon>
        <taxon>Ecdysozoa</taxon>
        <taxon>Tardigrada</taxon>
        <taxon>Eutardigrada</taxon>
        <taxon>Parachela</taxon>
        <taxon>Hypsibioidea</taxon>
        <taxon>Ramazzottiidae</taxon>
        <taxon>Ramazzottius</taxon>
    </lineage>
</organism>
<dbReference type="InterPro" id="IPR036322">
    <property type="entry name" value="WD40_repeat_dom_sf"/>
</dbReference>
<feature type="repeat" description="WD" evidence="3">
    <location>
        <begin position="75"/>
        <end position="116"/>
    </location>
</feature>
<sequence>MAMNPFKHVVISTGADGQWKAWNVKAMGKVAMKGTGHNGAIARCEYHPGGAYFATGGMDQLINFWNSDDGSLKLQLKHSIAVTSMSFHSTGDFLLSGCSDGSVSLWDTNSNRCRSHLCRWNKIKNIHEGSIADCQILSYSNNAITASEDGQVTLWDLRTESSQLILKQTHPIKNAKVATNGLVMGTTTKYGSELKLWDLRKLDGTTPLSVANYAPQLICDFNFDSSRHMVAFALNNGQVNFWDVKSGTSTVYPAHTASAVKVTWDIWGEYLISGDEEGNTFLWS</sequence>
<evidence type="ECO:0000256" key="1">
    <source>
        <dbReference type="ARBA" id="ARBA00022574"/>
    </source>
</evidence>
<protein>
    <submittedName>
        <fullName evidence="4">Uncharacterized protein</fullName>
    </submittedName>
</protein>
<dbReference type="AlphaFoldDB" id="A0A1D1V6H6"/>
<keyword evidence="1 3" id="KW-0853">WD repeat</keyword>
<dbReference type="Gene3D" id="2.130.10.10">
    <property type="entry name" value="YVTN repeat-like/Quinoprotein amine dehydrogenase"/>
    <property type="match status" value="2"/>
</dbReference>
<gene>
    <name evidence="4" type="primary">RvY_07255-1</name>
    <name evidence="4" type="synonym">RvY_07255.1</name>
    <name evidence="4" type="ORF">RvY_07255</name>
</gene>
<dbReference type="SMART" id="SM00320">
    <property type="entry name" value="WD40"/>
    <property type="match status" value="5"/>
</dbReference>
<dbReference type="PANTHER" id="PTHR22847:SF637">
    <property type="entry name" value="WD REPEAT DOMAIN 5B"/>
    <property type="match status" value="1"/>
</dbReference>
<keyword evidence="5" id="KW-1185">Reference proteome</keyword>
<evidence type="ECO:0000313" key="4">
    <source>
        <dbReference type="EMBL" id="GAU95672.1"/>
    </source>
</evidence>
<dbReference type="PROSITE" id="PS00678">
    <property type="entry name" value="WD_REPEATS_1"/>
    <property type="match status" value="2"/>
</dbReference>
<dbReference type="InterPro" id="IPR015943">
    <property type="entry name" value="WD40/YVTN_repeat-like_dom_sf"/>
</dbReference>
<name>A0A1D1V6H6_RAMVA</name>
<evidence type="ECO:0000256" key="2">
    <source>
        <dbReference type="ARBA" id="ARBA00022737"/>
    </source>
</evidence>
<dbReference type="STRING" id="947166.A0A1D1V6H6"/>
<dbReference type="PROSITE" id="PS50082">
    <property type="entry name" value="WD_REPEATS_2"/>
    <property type="match status" value="4"/>
</dbReference>
<dbReference type="InterPro" id="IPR001680">
    <property type="entry name" value="WD40_rpt"/>
</dbReference>
<dbReference type="Pfam" id="PF00400">
    <property type="entry name" value="WD40"/>
    <property type="match status" value="3"/>
</dbReference>
<feature type="repeat" description="WD" evidence="3">
    <location>
        <begin position="34"/>
        <end position="75"/>
    </location>
</feature>
<feature type="repeat" description="WD" evidence="3">
    <location>
        <begin position="252"/>
        <end position="284"/>
    </location>
</feature>
<accession>A0A1D1V6H6</accession>
<evidence type="ECO:0000313" key="5">
    <source>
        <dbReference type="Proteomes" id="UP000186922"/>
    </source>
</evidence>
<evidence type="ECO:0000256" key="3">
    <source>
        <dbReference type="PROSITE-ProRule" id="PRU00221"/>
    </source>
</evidence>
<dbReference type="PANTHER" id="PTHR22847">
    <property type="entry name" value="WD40 REPEAT PROTEIN"/>
    <property type="match status" value="1"/>
</dbReference>
<keyword evidence="2" id="KW-0677">Repeat</keyword>
<dbReference type="EMBL" id="BDGG01000003">
    <property type="protein sequence ID" value="GAU95672.1"/>
    <property type="molecule type" value="Genomic_DNA"/>
</dbReference>
<dbReference type="Proteomes" id="UP000186922">
    <property type="component" value="Unassembled WGS sequence"/>
</dbReference>
<dbReference type="SUPFAM" id="SSF50978">
    <property type="entry name" value="WD40 repeat-like"/>
    <property type="match status" value="1"/>
</dbReference>